<evidence type="ECO:0000313" key="8">
    <source>
        <dbReference type="Proteomes" id="UP000660668"/>
    </source>
</evidence>
<sequence length="436" mass="45923">MSEQTSTPTTAPGVSPAHEIQLRAVTVVDRKAPTMFAILTIGLALIVGFGSQEGDTSFRLAVPTDFFELPTVTVPSTATTWLLVLVCAALAAYSFFLLTRKQNTRLWLVVLFALAWMTGFLAWAGADATLPVVGLLAGSLAVAVPLVFGAMGGVLGERSGVVNIAIDGQLLFGAFAAAMIGSLTGSTWAGLGAAMVAGLLVAAVLGVFAISYMVDQVIVGVVLNVLIIGITSFMFSQVLAPNAATLNHPPRFERWAIPVLGDIPLVGPIFFRQTPIVYLLYIAVALVTWALYRTKWGLRVRAVGEHPKAADTVGIKVNRTRFRTILLGGAIAGMGGAFYTLVSVPQFNREMTGGAGYIALAAVIFGKWDPIRATLAALLFGFASNLQGVLSVIGSPVPSQFMLMLPYVVTIFAVAGLVGRSRAPAADGIPYRTDNH</sequence>
<dbReference type="GO" id="GO:0005886">
    <property type="term" value="C:plasma membrane"/>
    <property type="evidence" value="ECO:0007669"/>
    <property type="project" value="UniProtKB-SubCell"/>
</dbReference>
<feature type="transmembrane region" description="Helical" evidence="6">
    <location>
        <begin position="78"/>
        <end position="99"/>
    </location>
</feature>
<feature type="transmembrane region" description="Helical" evidence="6">
    <location>
        <begin position="217"/>
        <end position="240"/>
    </location>
</feature>
<feature type="transmembrane region" description="Helical" evidence="6">
    <location>
        <begin position="161"/>
        <end position="182"/>
    </location>
</feature>
<dbReference type="CDD" id="cd06580">
    <property type="entry name" value="TM_PBP1_transp_TpRbsC_like"/>
    <property type="match status" value="1"/>
</dbReference>
<feature type="transmembrane region" description="Helical" evidence="6">
    <location>
        <begin position="375"/>
        <end position="395"/>
    </location>
</feature>
<feature type="transmembrane region" description="Helical" evidence="6">
    <location>
        <begin position="401"/>
        <end position="419"/>
    </location>
</feature>
<dbReference type="PANTHER" id="PTHR43370:SF1">
    <property type="entry name" value="GUANOSINE ABC TRANSPORTER PERMEASE PROTEIN NUPQ"/>
    <property type="match status" value="1"/>
</dbReference>
<evidence type="ECO:0000256" key="5">
    <source>
        <dbReference type="ARBA" id="ARBA00023136"/>
    </source>
</evidence>
<gene>
    <name evidence="7" type="ORF">ISU10_09730</name>
</gene>
<comment type="caution">
    <text evidence="7">The sequence shown here is derived from an EMBL/GenBank/DDBJ whole genome shotgun (WGS) entry which is preliminary data.</text>
</comment>
<evidence type="ECO:0000313" key="7">
    <source>
        <dbReference type="EMBL" id="MBF4768046.1"/>
    </source>
</evidence>
<protein>
    <submittedName>
        <fullName evidence="7">ABC transporter permease</fullName>
    </submittedName>
</protein>
<feature type="transmembrane region" description="Helical" evidence="6">
    <location>
        <begin position="132"/>
        <end position="154"/>
    </location>
</feature>
<comment type="subcellular location">
    <subcellularLocation>
        <location evidence="1">Cell membrane</location>
        <topology evidence="1">Multi-pass membrane protein</topology>
    </subcellularLocation>
</comment>
<dbReference type="PANTHER" id="PTHR43370">
    <property type="entry name" value="SUGAR ABC TRANSPORTER INTEGRAL MEMBRANE PROTEIN-RELATED"/>
    <property type="match status" value="1"/>
</dbReference>
<keyword evidence="3 6" id="KW-0812">Transmembrane</keyword>
<keyword evidence="2" id="KW-1003">Cell membrane</keyword>
<dbReference type="AlphaFoldDB" id="A0A930VM02"/>
<keyword evidence="8" id="KW-1185">Reference proteome</keyword>
<feature type="transmembrane region" description="Helical" evidence="6">
    <location>
        <begin position="351"/>
        <end position="368"/>
    </location>
</feature>
<dbReference type="Proteomes" id="UP000660668">
    <property type="component" value="Unassembled WGS sequence"/>
</dbReference>
<evidence type="ECO:0000256" key="4">
    <source>
        <dbReference type="ARBA" id="ARBA00022989"/>
    </source>
</evidence>
<evidence type="ECO:0000256" key="6">
    <source>
        <dbReference type="SAM" id="Phobius"/>
    </source>
</evidence>
<feature type="transmembrane region" description="Helical" evidence="6">
    <location>
        <begin position="325"/>
        <end position="345"/>
    </location>
</feature>
<feature type="transmembrane region" description="Helical" evidence="6">
    <location>
        <begin position="275"/>
        <end position="292"/>
    </location>
</feature>
<evidence type="ECO:0000256" key="2">
    <source>
        <dbReference type="ARBA" id="ARBA00022475"/>
    </source>
</evidence>
<evidence type="ECO:0000256" key="1">
    <source>
        <dbReference type="ARBA" id="ARBA00004651"/>
    </source>
</evidence>
<keyword evidence="4 6" id="KW-1133">Transmembrane helix</keyword>
<organism evidence="7 8">
    <name type="scientific">Nocardioides agariphilus</name>
    <dbReference type="NCBI Taxonomy" id="433664"/>
    <lineage>
        <taxon>Bacteria</taxon>
        <taxon>Bacillati</taxon>
        <taxon>Actinomycetota</taxon>
        <taxon>Actinomycetes</taxon>
        <taxon>Propionibacteriales</taxon>
        <taxon>Nocardioidaceae</taxon>
        <taxon>Nocardioides</taxon>
    </lineage>
</organism>
<evidence type="ECO:0000256" key="3">
    <source>
        <dbReference type="ARBA" id="ARBA00022692"/>
    </source>
</evidence>
<dbReference type="InterPro" id="IPR001851">
    <property type="entry name" value="ABC_transp_permease"/>
</dbReference>
<dbReference type="Pfam" id="PF02653">
    <property type="entry name" value="BPD_transp_2"/>
    <property type="match status" value="1"/>
</dbReference>
<name>A0A930VM02_9ACTN</name>
<dbReference type="GO" id="GO:0022857">
    <property type="term" value="F:transmembrane transporter activity"/>
    <property type="evidence" value="ECO:0007669"/>
    <property type="project" value="InterPro"/>
</dbReference>
<dbReference type="RefSeq" id="WP_194696203.1">
    <property type="nucleotide sequence ID" value="NZ_JADKPO010000011.1"/>
</dbReference>
<feature type="transmembrane region" description="Helical" evidence="6">
    <location>
        <begin position="188"/>
        <end position="210"/>
    </location>
</feature>
<proteinExistence type="predicted"/>
<dbReference type="EMBL" id="JADKPO010000011">
    <property type="protein sequence ID" value="MBF4768046.1"/>
    <property type="molecule type" value="Genomic_DNA"/>
</dbReference>
<reference evidence="7" key="1">
    <citation type="submission" date="2020-11" db="EMBL/GenBank/DDBJ databases">
        <title>Nocardioides cynanchi sp. nov., isolated from soil of rhizosphere of Cynanchum wilfordii.</title>
        <authorList>
            <person name="Lee J.-S."/>
            <person name="Suh M.K."/>
            <person name="Kim J.-S."/>
        </authorList>
    </citation>
    <scope>NUCLEOTIDE SEQUENCE</scope>
    <source>
        <strain evidence="7">KCTC 19276</strain>
    </source>
</reference>
<feature type="transmembrane region" description="Helical" evidence="6">
    <location>
        <begin position="32"/>
        <end position="50"/>
    </location>
</feature>
<feature type="transmembrane region" description="Helical" evidence="6">
    <location>
        <begin position="106"/>
        <end position="126"/>
    </location>
</feature>
<accession>A0A930VM02</accession>
<keyword evidence="5 6" id="KW-0472">Membrane</keyword>